<keyword evidence="6 9" id="KW-0418">Kinase</keyword>
<dbReference type="NCBIfam" id="TIGR03263">
    <property type="entry name" value="guanyl_kin"/>
    <property type="match status" value="1"/>
</dbReference>
<organism evidence="11 12">
    <name type="scientific">Modicisalibacter ilicicola DSM 19980</name>
    <dbReference type="NCBI Taxonomy" id="1121942"/>
    <lineage>
        <taxon>Bacteria</taxon>
        <taxon>Pseudomonadati</taxon>
        <taxon>Pseudomonadota</taxon>
        <taxon>Gammaproteobacteria</taxon>
        <taxon>Oceanospirillales</taxon>
        <taxon>Halomonadaceae</taxon>
        <taxon>Modicisalibacter</taxon>
    </lineage>
</organism>
<evidence type="ECO:0000256" key="3">
    <source>
        <dbReference type="ARBA" id="ARBA00016296"/>
    </source>
</evidence>
<dbReference type="Gene3D" id="3.30.63.10">
    <property type="entry name" value="Guanylate Kinase phosphate binding domain"/>
    <property type="match status" value="1"/>
</dbReference>
<evidence type="ECO:0000256" key="4">
    <source>
        <dbReference type="ARBA" id="ARBA00022679"/>
    </source>
</evidence>
<dbReference type="RefSeq" id="WP_072820803.1">
    <property type="nucleotide sequence ID" value="NZ_FQUJ01000004.1"/>
</dbReference>
<dbReference type="InterPro" id="IPR027417">
    <property type="entry name" value="P-loop_NTPase"/>
</dbReference>
<sequence length="210" mass="23590">MSHGTLYIVSAPSGAGKTSLVRALLAQLDGIQVSVSHTTRMMRPGEVDGLNYHFVDVATFERMVERGDFFEYAQVFDNYYGTSRPAVQALLAAGQDVILEIDWQGARQVREQMPDAVSVFVLPPSREALHERLSRRGTDDAATIDRRMRDAISEMSHFDEYEHVIVNDDFDAARNQLVGLVLAERSRLERVRDRQGPLIQALLSRVEGVE</sequence>
<dbReference type="PANTHER" id="PTHR23117">
    <property type="entry name" value="GUANYLATE KINASE-RELATED"/>
    <property type="match status" value="1"/>
</dbReference>
<evidence type="ECO:0000256" key="8">
    <source>
        <dbReference type="ARBA" id="ARBA00030128"/>
    </source>
</evidence>
<comment type="similarity">
    <text evidence="1 9">Belongs to the guanylate kinase family.</text>
</comment>
<keyword evidence="9" id="KW-0963">Cytoplasm</keyword>
<dbReference type="AlphaFoldDB" id="A0A1M4W0C3"/>
<evidence type="ECO:0000256" key="6">
    <source>
        <dbReference type="ARBA" id="ARBA00022777"/>
    </source>
</evidence>
<dbReference type="InterPro" id="IPR020590">
    <property type="entry name" value="Guanylate_kinase_CS"/>
</dbReference>
<gene>
    <name evidence="9" type="primary">gmk</name>
    <name evidence="11" type="ORF">SAMN02745148_01028</name>
</gene>
<dbReference type="GO" id="GO:0004385">
    <property type="term" value="F:GMP kinase activity"/>
    <property type="evidence" value="ECO:0007669"/>
    <property type="project" value="UniProtKB-UniRule"/>
</dbReference>
<name>A0A1M4W0C3_9GAMM</name>
<keyword evidence="12" id="KW-1185">Reference proteome</keyword>
<dbReference type="Gene3D" id="3.40.50.300">
    <property type="entry name" value="P-loop containing nucleotide triphosphate hydrolases"/>
    <property type="match status" value="1"/>
</dbReference>
<feature type="binding site" evidence="9">
    <location>
        <begin position="11"/>
        <end position="18"/>
    </location>
    <ligand>
        <name>ATP</name>
        <dbReference type="ChEBI" id="CHEBI:30616"/>
    </ligand>
</feature>
<keyword evidence="4 9" id="KW-0808">Transferase</keyword>
<comment type="catalytic activity">
    <reaction evidence="9">
        <text>GMP + ATP = GDP + ADP</text>
        <dbReference type="Rhea" id="RHEA:20780"/>
        <dbReference type="ChEBI" id="CHEBI:30616"/>
        <dbReference type="ChEBI" id="CHEBI:58115"/>
        <dbReference type="ChEBI" id="CHEBI:58189"/>
        <dbReference type="ChEBI" id="CHEBI:456216"/>
        <dbReference type="EC" id="2.7.4.8"/>
    </reaction>
</comment>
<dbReference type="CDD" id="cd00071">
    <property type="entry name" value="GMPK"/>
    <property type="match status" value="1"/>
</dbReference>
<protein>
    <recommendedName>
        <fullName evidence="3 9">Guanylate kinase</fullName>
        <ecNumber evidence="2 9">2.7.4.8</ecNumber>
    </recommendedName>
    <alternativeName>
        <fullName evidence="8 9">GMP kinase</fullName>
    </alternativeName>
</protein>
<evidence type="ECO:0000256" key="2">
    <source>
        <dbReference type="ARBA" id="ARBA00012961"/>
    </source>
</evidence>
<keyword evidence="7 9" id="KW-0067">ATP-binding</keyword>
<dbReference type="PANTHER" id="PTHR23117:SF13">
    <property type="entry name" value="GUANYLATE KINASE"/>
    <property type="match status" value="1"/>
</dbReference>
<dbReference type="SUPFAM" id="SSF52540">
    <property type="entry name" value="P-loop containing nucleoside triphosphate hydrolases"/>
    <property type="match status" value="1"/>
</dbReference>
<proteinExistence type="inferred from homology"/>
<dbReference type="InterPro" id="IPR017665">
    <property type="entry name" value="Guanylate_kinase"/>
</dbReference>
<dbReference type="GO" id="GO:0005829">
    <property type="term" value="C:cytosol"/>
    <property type="evidence" value="ECO:0007669"/>
    <property type="project" value="TreeGrafter"/>
</dbReference>
<dbReference type="PROSITE" id="PS50052">
    <property type="entry name" value="GUANYLATE_KINASE_2"/>
    <property type="match status" value="1"/>
</dbReference>
<reference evidence="11 12" key="1">
    <citation type="submission" date="2016-11" db="EMBL/GenBank/DDBJ databases">
        <authorList>
            <person name="Jaros S."/>
            <person name="Januszkiewicz K."/>
            <person name="Wedrychowicz H."/>
        </authorList>
    </citation>
    <scope>NUCLEOTIDE SEQUENCE [LARGE SCALE GENOMIC DNA]</scope>
    <source>
        <strain evidence="11 12">DSM 19980</strain>
    </source>
</reference>
<comment type="function">
    <text evidence="9">Essential for recycling GMP and indirectly, cGMP.</text>
</comment>
<dbReference type="EC" id="2.7.4.8" evidence="2 9"/>
<dbReference type="EMBL" id="FQUJ01000004">
    <property type="protein sequence ID" value="SHE74647.1"/>
    <property type="molecule type" value="Genomic_DNA"/>
</dbReference>
<dbReference type="InterPro" id="IPR008145">
    <property type="entry name" value="GK/Ca_channel_bsu"/>
</dbReference>
<evidence type="ECO:0000313" key="11">
    <source>
        <dbReference type="EMBL" id="SHE74647.1"/>
    </source>
</evidence>
<feature type="domain" description="Guanylate kinase-like" evidence="10">
    <location>
        <begin position="4"/>
        <end position="182"/>
    </location>
</feature>
<evidence type="ECO:0000256" key="1">
    <source>
        <dbReference type="ARBA" id="ARBA00005790"/>
    </source>
</evidence>
<dbReference type="Pfam" id="PF00625">
    <property type="entry name" value="Guanylate_kin"/>
    <property type="match status" value="1"/>
</dbReference>
<evidence type="ECO:0000313" key="12">
    <source>
        <dbReference type="Proteomes" id="UP000184346"/>
    </source>
</evidence>
<dbReference type="PROSITE" id="PS00856">
    <property type="entry name" value="GUANYLATE_KINASE_1"/>
    <property type="match status" value="1"/>
</dbReference>
<keyword evidence="5 9" id="KW-0547">Nucleotide-binding</keyword>
<comment type="subcellular location">
    <subcellularLocation>
        <location evidence="9">Cytoplasm</location>
    </subcellularLocation>
</comment>
<evidence type="ECO:0000259" key="10">
    <source>
        <dbReference type="PROSITE" id="PS50052"/>
    </source>
</evidence>
<dbReference type="InterPro" id="IPR008144">
    <property type="entry name" value="Guanylate_kin-like_dom"/>
</dbReference>
<dbReference type="HAMAP" id="MF_00328">
    <property type="entry name" value="Guanylate_kinase"/>
    <property type="match status" value="1"/>
</dbReference>
<accession>A0A1M4W0C3</accession>
<dbReference type="STRING" id="1121942.SAMN02745148_01028"/>
<dbReference type="OrthoDB" id="9808150at2"/>
<evidence type="ECO:0000256" key="9">
    <source>
        <dbReference type="HAMAP-Rule" id="MF_00328"/>
    </source>
</evidence>
<dbReference type="FunFam" id="3.30.63.10:FF:000002">
    <property type="entry name" value="Guanylate kinase 1"/>
    <property type="match status" value="1"/>
</dbReference>
<dbReference type="GO" id="GO:0005524">
    <property type="term" value="F:ATP binding"/>
    <property type="evidence" value="ECO:0007669"/>
    <property type="project" value="UniProtKB-UniRule"/>
</dbReference>
<evidence type="ECO:0000256" key="7">
    <source>
        <dbReference type="ARBA" id="ARBA00022840"/>
    </source>
</evidence>
<dbReference type="Proteomes" id="UP000184346">
    <property type="component" value="Unassembled WGS sequence"/>
</dbReference>
<evidence type="ECO:0000256" key="5">
    <source>
        <dbReference type="ARBA" id="ARBA00022741"/>
    </source>
</evidence>
<dbReference type="SMART" id="SM00072">
    <property type="entry name" value="GuKc"/>
    <property type="match status" value="1"/>
</dbReference>